<sequence length="96" mass="10120">MFAAIAVYTSVATAADTVAPVNTNRSNRARNRAAPAHANNSVRNSGTARPAAANDTEDREHQRGASGLESVTEAAAGRDFGLTHVRTPTELMGWRS</sequence>
<protein>
    <recommendedName>
        <fullName evidence="4">Secreted protein</fullName>
    </recommendedName>
</protein>
<reference evidence="2 3" key="1">
    <citation type="journal article" date="2019" name="Int. J. Syst. Evol. Microbiol.">
        <title>The Global Catalogue of Microorganisms (GCM) 10K type strain sequencing project: providing services to taxonomists for standard genome sequencing and annotation.</title>
        <authorList>
            <consortium name="The Broad Institute Genomics Platform"/>
            <consortium name="The Broad Institute Genome Sequencing Center for Infectious Disease"/>
            <person name="Wu L."/>
            <person name="Ma J."/>
        </authorList>
    </citation>
    <scope>NUCLEOTIDE SEQUENCE [LARGE SCALE GENOMIC DNA]</scope>
    <source>
        <strain evidence="2 3">DT92</strain>
    </source>
</reference>
<name>A0ABD5XSC0_9EURY</name>
<dbReference type="AlphaFoldDB" id="A0ABD5XSC0"/>
<evidence type="ECO:0000313" key="2">
    <source>
        <dbReference type="EMBL" id="MFC7138078.1"/>
    </source>
</evidence>
<keyword evidence="3" id="KW-1185">Reference proteome</keyword>
<feature type="region of interest" description="Disordered" evidence="1">
    <location>
        <begin position="17"/>
        <end position="96"/>
    </location>
</feature>
<evidence type="ECO:0008006" key="4">
    <source>
        <dbReference type="Google" id="ProtNLM"/>
    </source>
</evidence>
<feature type="compositionally biased region" description="Low complexity" evidence="1">
    <location>
        <begin position="22"/>
        <end position="40"/>
    </location>
</feature>
<comment type="caution">
    <text evidence="2">The sequence shown here is derived from an EMBL/GenBank/DDBJ whole genome shotgun (WGS) entry which is preliminary data.</text>
</comment>
<accession>A0ABD5XSC0</accession>
<evidence type="ECO:0000256" key="1">
    <source>
        <dbReference type="SAM" id="MobiDB-lite"/>
    </source>
</evidence>
<dbReference type="Proteomes" id="UP001596368">
    <property type="component" value="Unassembled WGS sequence"/>
</dbReference>
<evidence type="ECO:0000313" key="3">
    <source>
        <dbReference type="Proteomes" id="UP001596368"/>
    </source>
</evidence>
<organism evidence="2 3">
    <name type="scientific">Halobaculum litoreum</name>
    <dbReference type="NCBI Taxonomy" id="3031998"/>
    <lineage>
        <taxon>Archaea</taxon>
        <taxon>Methanobacteriati</taxon>
        <taxon>Methanobacteriota</taxon>
        <taxon>Stenosarchaea group</taxon>
        <taxon>Halobacteria</taxon>
        <taxon>Halobacteriales</taxon>
        <taxon>Haloferacaceae</taxon>
        <taxon>Halobaculum</taxon>
    </lineage>
</organism>
<proteinExistence type="predicted"/>
<dbReference type="EMBL" id="JBHSZG010000008">
    <property type="protein sequence ID" value="MFC7138078.1"/>
    <property type="molecule type" value="Genomic_DNA"/>
</dbReference>
<gene>
    <name evidence="2" type="ORF">ACFQRB_19610</name>
</gene>